<evidence type="ECO:0000256" key="1">
    <source>
        <dbReference type="SAM" id="SignalP"/>
    </source>
</evidence>
<dbReference type="PANTHER" id="PTHR31987:SF1">
    <property type="entry name" value="GLUTAMINASE A"/>
    <property type="match status" value="1"/>
</dbReference>
<dbReference type="PANTHER" id="PTHR31987">
    <property type="entry name" value="GLUTAMINASE A-RELATED"/>
    <property type="match status" value="1"/>
</dbReference>
<reference evidence="5 6" key="1">
    <citation type="submission" date="2019-03" db="EMBL/GenBank/DDBJ databases">
        <title>Single cell metagenomics reveals metabolic interactions within the superorganism composed of flagellate Streblomastix strix and complex community of Bacteroidetes bacteria on its surface.</title>
        <authorList>
            <person name="Treitli S.C."/>
            <person name="Kolisko M."/>
            <person name="Husnik F."/>
            <person name="Keeling P."/>
            <person name="Hampl V."/>
        </authorList>
    </citation>
    <scope>NUCLEOTIDE SEQUENCE [LARGE SCALE GENOMIC DNA]</scope>
    <source>
        <strain evidence="5">St1</strain>
    </source>
</reference>
<evidence type="ECO:0000313" key="5">
    <source>
        <dbReference type="EMBL" id="KAA6303018.1"/>
    </source>
</evidence>
<feature type="signal peptide" evidence="1">
    <location>
        <begin position="1"/>
        <end position="22"/>
    </location>
</feature>
<dbReference type="EMBL" id="SNRX01000004">
    <property type="protein sequence ID" value="KAA6303018.1"/>
    <property type="molecule type" value="Genomic_DNA"/>
</dbReference>
<accession>A0A5M8P3Q4</accession>
<evidence type="ECO:0000259" key="3">
    <source>
        <dbReference type="Pfam" id="PF16335"/>
    </source>
</evidence>
<name>A0A5M8P3Q4_9BACT</name>
<dbReference type="Proteomes" id="UP000324575">
    <property type="component" value="Unassembled WGS sequence"/>
</dbReference>
<dbReference type="Pfam" id="PF16335">
    <property type="entry name" value="GtaA_6_Hairpin"/>
    <property type="match status" value="1"/>
</dbReference>
<gene>
    <name evidence="5" type="ORF">EZS26_000913</name>
</gene>
<feature type="domain" description="Glutaminase A N-terminal" evidence="4">
    <location>
        <begin position="271"/>
        <end position="502"/>
    </location>
</feature>
<dbReference type="Gene3D" id="2.60.120.260">
    <property type="entry name" value="Galactose-binding domain-like"/>
    <property type="match status" value="1"/>
</dbReference>
<dbReference type="InterPro" id="IPR033433">
    <property type="entry name" value="GtaA_N"/>
</dbReference>
<feature type="domain" description="DUF4964" evidence="2">
    <location>
        <begin position="24"/>
        <end position="104"/>
    </location>
</feature>
<evidence type="ECO:0000259" key="2">
    <source>
        <dbReference type="Pfam" id="PF16334"/>
    </source>
</evidence>
<feature type="domain" description="Glutaminase A central" evidence="3">
    <location>
        <begin position="508"/>
        <end position="844"/>
    </location>
</feature>
<dbReference type="Pfam" id="PF17168">
    <property type="entry name" value="DUF5127"/>
    <property type="match status" value="1"/>
</dbReference>
<comment type="caution">
    <text evidence="5">The sequence shown here is derived from an EMBL/GenBank/DDBJ whole genome shotgun (WGS) entry which is preliminary data.</text>
</comment>
<feature type="chain" id="PRO_5024438154" description="DUF4965 domain-containing protein" evidence="1">
    <location>
        <begin position="23"/>
        <end position="853"/>
    </location>
</feature>
<dbReference type="SUPFAM" id="SSF49785">
    <property type="entry name" value="Galactose-binding domain-like"/>
    <property type="match status" value="1"/>
</dbReference>
<proteinExistence type="predicted"/>
<dbReference type="InterPro" id="IPR032515">
    <property type="entry name" value="DUF4964"/>
</dbReference>
<evidence type="ECO:0000259" key="4">
    <source>
        <dbReference type="Pfam" id="PF17168"/>
    </source>
</evidence>
<dbReference type="Pfam" id="PF16334">
    <property type="entry name" value="DUF4964"/>
    <property type="match status" value="1"/>
</dbReference>
<evidence type="ECO:0000313" key="6">
    <source>
        <dbReference type="Proteomes" id="UP000324575"/>
    </source>
</evidence>
<dbReference type="InterPro" id="IPR008979">
    <property type="entry name" value="Galactose-bd-like_sf"/>
</dbReference>
<keyword evidence="1" id="KW-0732">Signal</keyword>
<evidence type="ECO:0008006" key="7">
    <source>
        <dbReference type="Google" id="ProtNLM"/>
    </source>
</evidence>
<sequence>MRNIRKSVCVTVLSLVSAGLFADTKTEMKTELYKPDIPVALRAPAVPLILSDPYLSIWSPYDKLYEGNPQHWTGEEHPLIGALRVDGKTYRFMGKDAPCLSSIIADEAPSATGTKEYWKATYTFNKPEDKWTDVNYEDITWKTGKAAFGTSDMPRVGTRWETKDIWIRRSFHIEGDLSKETIILQYSHDDVFELYLNGERLVKTDYSWKNNVLLTLSEAQKKKLKKGKNVLAAHCHNTTGGAYVDFHLFKKENRHGFDTEAVQQSVNVLPTQSYYTFVCGPVELDLIFTAPLLPDDLDLISTPVNYVSYRVRSLDEKIHDVQIYMETTPQLAVNDLSQPVVSERLEKNGRVYLKTGTIEQPITQRPGDGVRIDWGYAYLTADNGKNKDLNIGDYYEMKKSFVEKGTLLPEKLSGKLVSNLSESIPVLAYTDRLEKVNKEGKTGYLMLGYDDLYSIEYFYEQRLAYWKHDGKVDIFQAFETAASNYAEVMGKCRNFDTRLTTDARKAGGDEYAELCALTYRHVIAAHKLITDREGNLLFLSKENDSNGCINTVDLTYPSAPLFLLYNPELLKGMMTPIFYYSESGRWNKPFPAHDIGTYPKANGLVYGEDMPVEEAGNMLLLAAAISEVEGNATYALKHWNTLTVWADYLVEKGLDPENQLCTDDFAGHLAHNANLSIKAILGIAGYGHIAIRAGKKAEGERYIHQAKLMAATWQSMAKDGDHYKLAFDKSGSWSQKYNIIWNEMFQWGIFDPAIMQTDIPFYLEKQNTYGLPLDSRKEYTKSDWIIWTACMAPDKDTFQKFILPIYRYANETTSRVPLSDWHDTVTGKRTGFKARSVLGAYYMKIVFDNFLNL</sequence>
<dbReference type="AlphaFoldDB" id="A0A5M8P3Q4"/>
<organism evidence="5 6">
    <name type="scientific">Candidatus Ordinivivax streblomastigis</name>
    <dbReference type="NCBI Taxonomy" id="2540710"/>
    <lineage>
        <taxon>Bacteria</taxon>
        <taxon>Pseudomonadati</taxon>
        <taxon>Bacteroidota</taxon>
        <taxon>Bacteroidia</taxon>
        <taxon>Bacteroidales</taxon>
        <taxon>Candidatus Ordinivivax</taxon>
    </lineage>
</organism>
<dbReference type="InterPro" id="IPR032514">
    <property type="entry name" value="GtaA_central"/>
</dbReference>
<dbReference type="InterPro" id="IPR052743">
    <property type="entry name" value="Glutaminase_GtaA"/>
</dbReference>
<protein>
    <recommendedName>
        <fullName evidence="7">DUF4965 domain-containing protein</fullName>
    </recommendedName>
</protein>